<dbReference type="InterPro" id="IPR045424">
    <property type="entry name" value="DUF6509"/>
</dbReference>
<dbReference type="Pfam" id="PF20119">
    <property type="entry name" value="DUF6509"/>
    <property type="match status" value="1"/>
</dbReference>
<keyword evidence="2" id="KW-1185">Reference proteome</keyword>
<organism evidence="1 2">
    <name type="scientific">Paenibacillus filicis</name>
    <dbReference type="NCBI Taxonomy" id="669464"/>
    <lineage>
        <taxon>Bacteria</taxon>
        <taxon>Bacillati</taxon>
        <taxon>Bacillota</taxon>
        <taxon>Bacilli</taxon>
        <taxon>Bacillales</taxon>
        <taxon>Paenibacillaceae</taxon>
        <taxon>Paenibacillus</taxon>
    </lineage>
</organism>
<dbReference type="EMBL" id="JBBPCC010000022">
    <property type="protein sequence ID" value="MEK8131571.1"/>
    <property type="molecule type" value="Genomic_DNA"/>
</dbReference>
<dbReference type="RefSeq" id="WP_341418706.1">
    <property type="nucleotide sequence ID" value="NZ_JBBPCC010000022.1"/>
</dbReference>
<protein>
    <submittedName>
        <fullName evidence="1">DUF6509 family protein</fullName>
    </submittedName>
</protein>
<evidence type="ECO:0000313" key="2">
    <source>
        <dbReference type="Proteomes" id="UP001469365"/>
    </source>
</evidence>
<reference evidence="1 2" key="1">
    <citation type="submission" date="2024-04" db="EMBL/GenBank/DDBJ databases">
        <title>draft genome sequnece of Paenibacillus filicis.</title>
        <authorList>
            <person name="Kim D.-U."/>
        </authorList>
    </citation>
    <scope>NUCLEOTIDE SEQUENCE [LARGE SCALE GENOMIC DNA]</scope>
    <source>
        <strain evidence="1 2">KACC14197</strain>
    </source>
</reference>
<gene>
    <name evidence="1" type="ORF">WMW72_27045</name>
</gene>
<proteinExistence type="predicted"/>
<dbReference type="Proteomes" id="UP001469365">
    <property type="component" value="Unassembled WGS sequence"/>
</dbReference>
<name>A0ABU9DRT9_9BACL</name>
<evidence type="ECO:0000313" key="1">
    <source>
        <dbReference type="EMBL" id="MEK8131571.1"/>
    </source>
</evidence>
<comment type="caution">
    <text evidence="1">The sequence shown here is derived from an EMBL/GenBank/DDBJ whole genome shotgun (WGS) entry which is preliminary data.</text>
</comment>
<sequence length="98" mass="11446">MFTVADYSVEFVKDPFGILEGKRYEFIIDIEVPEDDEIYSENGLYIRVVYRVVEGQGTIVKYDIHERTTEQVLDFDLEDDELAVLQAFCSEHWAQGDE</sequence>
<accession>A0ABU9DRT9</accession>